<feature type="compositionally biased region" description="Polar residues" evidence="1">
    <location>
        <begin position="86"/>
        <end position="116"/>
    </location>
</feature>
<feature type="region of interest" description="Disordered" evidence="1">
    <location>
        <begin position="502"/>
        <end position="543"/>
    </location>
</feature>
<feature type="compositionally biased region" description="Low complexity" evidence="1">
    <location>
        <begin position="386"/>
        <end position="400"/>
    </location>
</feature>
<feature type="region of interest" description="Disordered" evidence="1">
    <location>
        <begin position="386"/>
        <end position="445"/>
    </location>
</feature>
<feature type="compositionally biased region" description="Basic and acidic residues" evidence="1">
    <location>
        <begin position="62"/>
        <end position="72"/>
    </location>
</feature>
<protein>
    <submittedName>
        <fullName evidence="2">Uncharacterized protein</fullName>
    </submittedName>
</protein>
<accession>A0A182T809</accession>
<keyword evidence="3" id="KW-1185">Reference proteome</keyword>
<dbReference type="EnsemblMetazoa" id="AMAM021486-RA">
    <property type="protein sequence ID" value="AMAM021486-PA"/>
    <property type="gene ID" value="AMAM021486"/>
</dbReference>
<dbReference type="VEuPathDB" id="VectorBase:AMAM021486"/>
<evidence type="ECO:0000313" key="2">
    <source>
        <dbReference type="EnsemblMetazoa" id="AMAM021486-PA"/>
    </source>
</evidence>
<sequence>GDVVTTSHVSNSNSAQVKPGDTISDTQEETIATRKADSTTVDEVSEACKHEVVVRKKLNLQEYKKRREHTECAPEGGSKASVPSIIRQQSVSRDSTSTNDGTVNSTSGYSNSSKCPVSNGVVIAKPEPTQIVKPGKQSLQQNSHKPQEPLDPISAAKMKALRMQQLKKEAAIKSNEVKLSQKTIPLMPILPLAQITSLEFDEHGNPLPLDESSSKTKQDLPGSVNGSLKLHPDYEEIIIVSIGCNTSLTIEPSEQDAESTVSHLPSSVEDGRRPQQHSSKHGSGPEKEATRLLNISDTIKRCCPSVDTMPGSSLIASIQEVMIKQSNKSTSNHHGPPIGTDASIAEGAVTLKNAETMPAAASANVVNNVGGPARDQQQLYLLHQTSPDVGVSPPSSFSPGKPERAQTTNARTIGDSPAKQSRTAKTHSCPSAAAGPTNTTTTVVSTQTDTNVATVAEHGEDKVIMHLRKDRVRAQRIDAATQTDPSGRFPPLCKLSVPSVLPVEGSNSISSSKDSSSTNLARQREQQKRNERRRSYRRHRHRN</sequence>
<feature type="compositionally biased region" description="Low complexity" evidence="1">
    <location>
        <begin position="1"/>
        <end position="14"/>
    </location>
</feature>
<name>A0A182T809_9DIPT</name>
<feature type="region of interest" description="Disordered" evidence="1">
    <location>
        <begin position="203"/>
        <end position="227"/>
    </location>
</feature>
<organism evidence="2 3">
    <name type="scientific">Anopheles maculatus</name>
    <dbReference type="NCBI Taxonomy" id="74869"/>
    <lineage>
        <taxon>Eukaryota</taxon>
        <taxon>Metazoa</taxon>
        <taxon>Ecdysozoa</taxon>
        <taxon>Arthropoda</taxon>
        <taxon>Hexapoda</taxon>
        <taxon>Insecta</taxon>
        <taxon>Pterygota</taxon>
        <taxon>Neoptera</taxon>
        <taxon>Endopterygota</taxon>
        <taxon>Diptera</taxon>
        <taxon>Nematocera</taxon>
        <taxon>Culicoidea</taxon>
        <taxon>Culicidae</taxon>
        <taxon>Anophelinae</taxon>
        <taxon>Anopheles</taxon>
        <taxon>Anopheles maculatus group</taxon>
    </lineage>
</organism>
<feature type="compositionally biased region" description="Low complexity" evidence="1">
    <location>
        <begin position="506"/>
        <end position="517"/>
    </location>
</feature>
<dbReference type="AlphaFoldDB" id="A0A182T809"/>
<reference evidence="3" key="1">
    <citation type="submission" date="2013-09" db="EMBL/GenBank/DDBJ databases">
        <title>The Genome Sequence of Anopheles maculatus species B.</title>
        <authorList>
            <consortium name="The Broad Institute Genomics Platform"/>
            <person name="Neafsey D.E."/>
            <person name="Besansky N."/>
            <person name="Howell P."/>
            <person name="Walton C."/>
            <person name="Young S.K."/>
            <person name="Zeng Q."/>
            <person name="Gargeya S."/>
            <person name="Fitzgerald M."/>
            <person name="Haas B."/>
            <person name="Abouelleil A."/>
            <person name="Allen A.W."/>
            <person name="Alvarado L."/>
            <person name="Arachchi H.M."/>
            <person name="Berlin A.M."/>
            <person name="Chapman S.B."/>
            <person name="Gainer-Dewar J."/>
            <person name="Goldberg J."/>
            <person name="Griggs A."/>
            <person name="Gujja S."/>
            <person name="Hansen M."/>
            <person name="Howarth C."/>
            <person name="Imamovic A."/>
            <person name="Ireland A."/>
            <person name="Larimer J."/>
            <person name="McCowan C."/>
            <person name="Murphy C."/>
            <person name="Pearson M."/>
            <person name="Poon T.W."/>
            <person name="Priest M."/>
            <person name="Roberts A."/>
            <person name="Saif S."/>
            <person name="Shea T."/>
            <person name="Sisk P."/>
            <person name="Sykes S."/>
            <person name="Wortman J."/>
            <person name="Nusbaum C."/>
            <person name="Birren B."/>
        </authorList>
    </citation>
    <scope>NUCLEOTIDE SEQUENCE [LARGE SCALE GENOMIC DNA]</scope>
    <source>
        <strain evidence="3">maculatus3</strain>
    </source>
</reference>
<evidence type="ECO:0000313" key="3">
    <source>
        <dbReference type="Proteomes" id="UP000075901"/>
    </source>
</evidence>
<feature type="compositionally biased region" description="Basic residues" evidence="1">
    <location>
        <begin position="530"/>
        <end position="543"/>
    </location>
</feature>
<proteinExistence type="predicted"/>
<evidence type="ECO:0000256" key="1">
    <source>
        <dbReference type="SAM" id="MobiDB-lite"/>
    </source>
</evidence>
<reference evidence="2" key="2">
    <citation type="submission" date="2020-05" db="UniProtKB">
        <authorList>
            <consortium name="EnsemblMetazoa"/>
        </authorList>
    </citation>
    <scope>IDENTIFICATION</scope>
    <source>
        <strain evidence="2">maculatus3</strain>
    </source>
</reference>
<feature type="compositionally biased region" description="Polar residues" evidence="1">
    <location>
        <begin position="252"/>
        <end position="265"/>
    </location>
</feature>
<dbReference type="Proteomes" id="UP000075901">
    <property type="component" value="Unassembled WGS sequence"/>
</dbReference>
<feature type="region of interest" description="Disordered" evidence="1">
    <location>
        <begin position="61"/>
        <end position="120"/>
    </location>
</feature>
<feature type="region of interest" description="Disordered" evidence="1">
    <location>
        <begin position="252"/>
        <end position="289"/>
    </location>
</feature>
<feature type="region of interest" description="Disordered" evidence="1">
    <location>
        <begin position="1"/>
        <end position="27"/>
    </location>
</feature>
<feature type="compositionally biased region" description="Polar residues" evidence="1">
    <location>
        <begin position="418"/>
        <end position="429"/>
    </location>
</feature>